<proteinExistence type="predicted"/>
<dbReference type="AlphaFoldDB" id="I5AXK3"/>
<gene>
    <name evidence="1" type="ORF">EubceDRAFT1_2827</name>
</gene>
<protein>
    <submittedName>
        <fullName evidence="1">Uncharacterized protein</fullName>
    </submittedName>
</protein>
<sequence>MNALKELSQQEYGLTGRNFDENIPESEKIEKALMLYDTIMPILYSRNIPIDAIWDGSVDRAKTFLALFI</sequence>
<name>I5AXK3_EUBC6</name>
<organism evidence="1 2">
    <name type="scientific">Eubacterium cellulosolvens (strain ATCC 43171 / JCM 9499 / 6)</name>
    <name type="common">Cillobacterium cellulosolvens</name>
    <dbReference type="NCBI Taxonomy" id="633697"/>
    <lineage>
        <taxon>Bacteria</taxon>
        <taxon>Bacillati</taxon>
        <taxon>Bacillota</taxon>
        <taxon>Clostridia</taxon>
        <taxon>Eubacteriales</taxon>
        <taxon>Eubacteriaceae</taxon>
        <taxon>Eubacterium</taxon>
    </lineage>
</organism>
<reference evidence="1 2" key="1">
    <citation type="submission" date="2010-08" db="EMBL/GenBank/DDBJ databases">
        <authorList>
            <consortium name="US DOE Joint Genome Institute (JGI-PGF)"/>
            <person name="Lucas S."/>
            <person name="Copeland A."/>
            <person name="Lapidus A."/>
            <person name="Cheng J.-F."/>
            <person name="Bruce D."/>
            <person name="Goodwin L."/>
            <person name="Pitluck S."/>
            <person name="Land M.L."/>
            <person name="Hauser L."/>
            <person name="Chang Y.-J."/>
            <person name="Anderson I.J."/>
            <person name="Johnson E."/>
            <person name="Mulhopadhyay B."/>
            <person name="Kyrpides N."/>
            <person name="Woyke T.J."/>
        </authorList>
    </citation>
    <scope>NUCLEOTIDE SEQUENCE [LARGE SCALE GENOMIC DNA]</scope>
    <source>
        <strain evidence="1 2">6</strain>
    </source>
</reference>
<evidence type="ECO:0000313" key="2">
    <source>
        <dbReference type="Proteomes" id="UP000005753"/>
    </source>
</evidence>
<evidence type="ECO:0000313" key="1">
    <source>
        <dbReference type="EMBL" id="EIM58526.1"/>
    </source>
</evidence>
<reference evidence="1 2" key="2">
    <citation type="submission" date="2012-02" db="EMBL/GenBank/DDBJ databases">
        <title>Improved High-Quality Draft sequence of Eubacterium cellulosolvens 6.</title>
        <authorList>
            <consortium name="US DOE Joint Genome Institute"/>
            <person name="Lucas S."/>
            <person name="Han J."/>
            <person name="Lapidus A."/>
            <person name="Cheng J.-F."/>
            <person name="Goodwin L."/>
            <person name="Pitluck S."/>
            <person name="Peters L."/>
            <person name="Mikhailova N."/>
            <person name="Gu W."/>
            <person name="Detter J.C."/>
            <person name="Han C."/>
            <person name="Tapia R."/>
            <person name="Land M."/>
            <person name="Hauser L."/>
            <person name="Kyrpides N."/>
            <person name="Ivanova N."/>
            <person name="Pagani I."/>
            <person name="Johnson E."/>
            <person name="Mukhopadhyay B."/>
            <person name="Anderson I."/>
            <person name="Woyke T."/>
        </authorList>
    </citation>
    <scope>NUCLEOTIDE SEQUENCE [LARGE SCALE GENOMIC DNA]</scope>
    <source>
        <strain evidence="1 2">6</strain>
    </source>
</reference>
<dbReference type="STRING" id="633697.EubceDRAFT1_2827"/>
<dbReference type="Proteomes" id="UP000005753">
    <property type="component" value="Chromosome"/>
</dbReference>
<accession>I5AXK3</accession>
<dbReference type="EMBL" id="CM001487">
    <property type="protein sequence ID" value="EIM58526.1"/>
    <property type="molecule type" value="Genomic_DNA"/>
</dbReference>
<keyword evidence="2" id="KW-1185">Reference proteome</keyword>
<dbReference type="HOGENOM" id="CLU_2769668_0_0_9"/>